<reference evidence="1" key="1">
    <citation type="submission" date="2020-08" db="EMBL/GenBank/DDBJ databases">
        <title>Multicomponent nature underlies the extraordinary mechanical properties of spider dragline silk.</title>
        <authorList>
            <person name="Kono N."/>
            <person name="Nakamura H."/>
            <person name="Mori M."/>
            <person name="Yoshida Y."/>
            <person name="Ohtoshi R."/>
            <person name="Malay A.D."/>
            <person name="Moran D.A.P."/>
            <person name="Tomita M."/>
            <person name="Numata K."/>
            <person name="Arakawa K."/>
        </authorList>
    </citation>
    <scope>NUCLEOTIDE SEQUENCE</scope>
</reference>
<evidence type="ECO:0000313" key="2">
    <source>
        <dbReference type="Proteomes" id="UP000887013"/>
    </source>
</evidence>
<keyword evidence="2" id="KW-1185">Reference proteome</keyword>
<name>A0A8X6MRQ7_NEPPI</name>
<evidence type="ECO:0000313" key="1">
    <source>
        <dbReference type="EMBL" id="GFS74460.1"/>
    </source>
</evidence>
<dbReference type="EMBL" id="BMAW01050262">
    <property type="protein sequence ID" value="GFS74460.1"/>
    <property type="molecule type" value="Genomic_DNA"/>
</dbReference>
<gene>
    <name evidence="1" type="ORF">NPIL_593091</name>
</gene>
<sequence>MLVIPPPPPKTFDGAHKLFAIHPSTVYRPIWATYSQNGDQNLLDLNAKWRSEGLLPFFPIPWLYFYFSGKLLKKVGDRSRCGREWGDNVRRVGSISFRDIVG</sequence>
<proteinExistence type="predicted"/>
<accession>A0A8X6MRQ7</accession>
<comment type="caution">
    <text evidence="1">The sequence shown here is derived from an EMBL/GenBank/DDBJ whole genome shotgun (WGS) entry which is preliminary data.</text>
</comment>
<protein>
    <submittedName>
        <fullName evidence="1">Uncharacterized protein</fullName>
    </submittedName>
</protein>
<organism evidence="1 2">
    <name type="scientific">Nephila pilipes</name>
    <name type="common">Giant wood spider</name>
    <name type="synonym">Nephila maculata</name>
    <dbReference type="NCBI Taxonomy" id="299642"/>
    <lineage>
        <taxon>Eukaryota</taxon>
        <taxon>Metazoa</taxon>
        <taxon>Ecdysozoa</taxon>
        <taxon>Arthropoda</taxon>
        <taxon>Chelicerata</taxon>
        <taxon>Arachnida</taxon>
        <taxon>Araneae</taxon>
        <taxon>Araneomorphae</taxon>
        <taxon>Entelegynae</taxon>
        <taxon>Araneoidea</taxon>
        <taxon>Nephilidae</taxon>
        <taxon>Nephila</taxon>
    </lineage>
</organism>
<dbReference type="Proteomes" id="UP000887013">
    <property type="component" value="Unassembled WGS sequence"/>
</dbReference>
<dbReference type="AlphaFoldDB" id="A0A8X6MRQ7"/>